<dbReference type="Pfam" id="PF08327">
    <property type="entry name" value="AHSA1"/>
    <property type="match status" value="1"/>
</dbReference>
<organism evidence="3 4">
    <name type="scientific">Brevibacillus choshinensis</name>
    <dbReference type="NCBI Taxonomy" id="54911"/>
    <lineage>
        <taxon>Bacteria</taxon>
        <taxon>Bacillati</taxon>
        <taxon>Bacillota</taxon>
        <taxon>Bacilli</taxon>
        <taxon>Bacillales</taxon>
        <taxon>Paenibacillaceae</taxon>
        <taxon>Brevibacillus</taxon>
    </lineage>
</organism>
<dbReference type="InterPro" id="IPR013538">
    <property type="entry name" value="ASHA1/2-like_C"/>
</dbReference>
<dbReference type="Gene3D" id="3.30.530.20">
    <property type="match status" value="1"/>
</dbReference>
<sequence length="141" mass="15919">MSNHANGTIPDIVQTLVFEAPLQKVWQAVSTAEGIAAWFMPNNFQAIEGQTFTIFSPYGDSPCEVKELDPPNRLVFSWGKDWVVTFSLKDLDGKTEFTLIHSGWSEDTVTEVGETHTVVRDRMNQGWDSSVLPKLRQFVEQ</sequence>
<comment type="caution">
    <text evidence="3">The sequence shown here is derived from an EMBL/GenBank/DDBJ whole genome shotgun (WGS) entry which is preliminary data.</text>
</comment>
<comment type="similarity">
    <text evidence="1">Belongs to the AHA1 family.</text>
</comment>
<dbReference type="SUPFAM" id="SSF55961">
    <property type="entry name" value="Bet v1-like"/>
    <property type="match status" value="1"/>
</dbReference>
<accession>A0ABR5NAE2</accession>
<evidence type="ECO:0000259" key="2">
    <source>
        <dbReference type="Pfam" id="PF08327"/>
    </source>
</evidence>
<dbReference type="RefSeq" id="WP_055742805.1">
    <property type="nucleotide sequence ID" value="NZ_LJJB01000007.1"/>
</dbReference>
<evidence type="ECO:0000256" key="1">
    <source>
        <dbReference type="ARBA" id="ARBA00006817"/>
    </source>
</evidence>
<reference evidence="3 4" key="1">
    <citation type="submission" date="2015-09" db="EMBL/GenBank/DDBJ databases">
        <title>Genome sequencing project for genomic taxonomy and phylogenomics of Bacillus-like bacteria.</title>
        <authorList>
            <person name="Liu B."/>
            <person name="Wang J."/>
            <person name="Zhu Y."/>
            <person name="Liu G."/>
            <person name="Chen Q."/>
            <person name="Chen Z."/>
            <person name="Lan J."/>
            <person name="Che J."/>
            <person name="Ge C."/>
            <person name="Shi H."/>
            <person name="Pan Z."/>
            <person name="Liu X."/>
        </authorList>
    </citation>
    <scope>NUCLEOTIDE SEQUENCE [LARGE SCALE GENOMIC DNA]</scope>
    <source>
        <strain evidence="3 4">DSM 8552</strain>
    </source>
</reference>
<dbReference type="InterPro" id="IPR023393">
    <property type="entry name" value="START-like_dom_sf"/>
</dbReference>
<evidence type="ECO:0000313" key="3">
    <source>
        <dbReference type="EMBL" id="KQL48520.1"/>
    </source>
</evidence>
<feature type="domain" description="Activator of Hsp90 ATPase homologue 1/2-like C-terminal" evidence="2">
    <location>
        <begin position="20"/>
        <end position="139"/>
    </location>
</feature>
<gene>
    <name evidence="3" type="ORF">AN963_01545</name>
</gene>
<dbReference type="CDD" id="cd07814">
    <property type="entry name" value="SRPBCC_CalC_Aha1-like"/>
    <property type="match status" value="1"/>
</dbReference>
<name>A0ABR5NAE2_BRECH</name>
<dbReference type="EMBL" id="LJJB01000007">
    <property type="protein sequence ID" value="KQL48520.1"/>
    <property type="molecule type" value="Genomic_DNA"/>
</dbReference>
<evidence type="ECO:0000313" key="4">
    <source>
        <dbReference type="Proteomes" id="UP000051063"/>
    </source>
</evidence>
<proteinExistence type="inferred from homology"/>
<protein>
    <submittedName>
        <fullName evidence="3">Polyketide cyclase</fullName>
    </submittedName>
</protein>
<keyword evidence="4" id="KW-1185">Reference proteome</keyword>
<dbReference type="Proteomes" id="UP000051063">
    <property type="component" value="Unassembled WGS sequence"/>
</dbReference>